<dbReference type="EMBL" id="CP018622">
    <property type="protein sequence ID" value="AUJ23651.1"/>
    <property type="molecule type" value="Genomic_DNA"/>
</dbReference>
<keyword evidence="1" id="KW-1133">Transmembrane helix</keyword>
<feature type="transmembrane region" description="Helical" evidence="1">
    <location>
        <begin position="425"/>
        <end position="441"/>
    </location>
</feature>
<protein>
    <recommendedName>
        <fullName evidence="4">O-antigen polysaccharide polymerase Wzy</fullName>
    </recommendedName>
</protein>
<dbReference type="KEGG" id="vpn:A21D_00538"/>
<sequence>MIKKFNRDKLFIVFFMGVSSISLIFINIILNLFELKFQNSYFSHLMLILAFVVLIFIWNHFFAKSYVDLINLFLVVQFIFFGGNSVLKVFNLESKDYFSGFTLTHNDYILTNIIIILSLLCFVLGASISEVTSRNKSKKYQKKDPNQKHQYTDEVINFSGVALLLIGLISFIIDFDFSWINSSYKNFGGTTLFKFLWTISLPTSGFVFATSNIKKNQIIGFSILFLVSFIYIVIGNRGYSISILLTAIWLYDNQIRKLPKRKLIFLSLLIVFIISVFYQMKSFTIQQKLNVIDSMQYINLENMFLSLFEESSITYRTLIYTVQSVPIDKGFEWGLSYFWALTTLVPNIFGTSAHPSVIFYENPSEWLAWTFSPEQASLGFGFGFSNLGEAYFNFGLVGIVFSNFAFGFLLETLNKNAKKLLNQRHKLILVAIVISNLFWGIRNPLSSIIRDAFYQYIIFVVILILIKMMFKKKMASFNNC</sequence>
<keyword evidence="1" id="KW-0472">Membrane</keyword>
<organism evidence="2 3">
    <name type="scientific">Virgibacillus dokdonensis</name>
    <dbReference type="NCBI Taxonomy" id="302167"/>
    <lineage>
        <taxon>Bacteria</taxon>
        <taxon>Bacillati</taxon>
        <taxon>Bacillota</taxon>
        <taxon>Bacilli</taxon>
        <taxon>Bacillales</taxon>
        <taxon>Bacillaceae</taxon>
        <taxon>Virgibacillus</taxon>
    </lineage>
</organism>
<name>A0A2K9J0X1_9BACI</name>
<evidence type="ECO:0000313" key="3">
    <source>
        <dbReference type="Proteomes" id="UP000234237"/>
    </source>
</evidence>
<feature type="transmembrane region" description="Helical" evidence="1">
    <location>
        <begin position="110"/>
        <end position="133"/>
    </location>
</feature>
<gene>
    <name evidence="2" type="ORF">A21D_00538</name>
</gene>
<dbReference type="Proteomes" id="UP000234237">
    <property type="component" value="Chromosome"/>
</dbReference>
<feature type="transmembrane region" description="Helical" evidence="1">
    <location>
        <begin position="42"/>
        <end position="62"/>
    </location>
</feature>
<evidence type="ECO:0008006" key="4">
    <source>
        <dbReference type="Google" id="ProtNLM"/>
    </source>
</evidence>
<feature type="transmembrane region" description="Helical" evidence="1">
    <location>
        <begin position="390"/>
        <end position="413"/>
    </location>
</feature>
<proteinExistence type="predicted"/>
<dbReference type="NCBIfam" id="TIGR04370">
    <property type="entry name" value="glyco_rpt_poly"/>
    <property type="match status" value="1"/>
</dbReference>
<dbReference type="InterPro" id="IPR029468">
    <property type="entry name" value="O-ag_pol_Wzy"/>
</dbReference>
<feature type="transmembrane region" description="Helical" evidence="1">
    <location>
        <begin position="154"/>
        <end position="173"/>
    </location>
</feature>
<reference evidence="3" key="1">
    <citation type="submission" date="2016-11" db="EMBL/GenBank/DDBJ databases">
        <title>Complete genome sequence of Virgibacillus pantothenticus 21D, a halophilic bacterium isolated from the deep hypersaline anoxic basin Discovery in the Mediterranean Sea.</title>
        <authorList>
            <person name="Zeaiter Z."/>
            <person name="Booth J.M."/>
            <person name="Prosdocimi E.M."/>
            <person name="Mapelli F."/>
            <person name="Fusi M."/>
            <person name="Daffonchio D."/>
            <person name="Borin S."/>
            <person name="Crotti E."/>
        </authorList>
    </citation>
    <scope>NUCLEOTIDE SEQUENCE [LARGE SCALE GENOMIC DNA]</scope>
    <source>
        <strain evidence="3">21D</strain>
    </source>
</reference>
<keyword evidence="1" id="KW-0812">Transmembrane</keyword>
<dbReference type="AlphaFoldDB" id="A0A2K9J0X1"/>
<dbReference type="RefSeq" id="WP_101932598.1">
    <property type="nucleotide sequence ID" value="NZ_CP018622.1"/>
</dbReference>
<accession>A0A2K9J0X1</accession>
<feature type="transmembrane region" description="Helical" evidence="1">
    <location>
        <begin position="337"/>
        <end position="360"/>
    </location>
</feature>
<dbReference type="Pfam" id="PF14296">
    <property type="entry name" value="O-ag_pol_Wzy"/>
    <property type="match status" value="1"/>
</dbReference>
<feature type="transmembrane region" description="Helical" evidence="1">
    <location>
        <begin position="69"/>
        <end position="90"/>
    </location>
</feature>
<evidence type="ECO:0000313" key="2">
    <source>
        <dbReference type="EMBL" id="AUJ23651.1"/>
    </source>
</evidence>
<feature type="transmembrane region" description="Helical" evidence="1">
    <location>
        <begin position="223"/>
        <end position="251"/>
    </location>
</feature>
<feature type="transmembrane region" description="Helical" evidence="1">
    <location>
        <begin position="12"/>
        <end position="30"/>
    </location>
</feature>
<feature type="transmembrane region" description="Helical" evidence="1">
    <location>
        <begin position="453"/>
        <end position="470"/>
    </location>
</feature>
<feature type="transmembrane region" description="Helical" evidence="1">
    <location>
        <begin position="263"/>
        <end position="280"/>
    </location>
</feature>
<feature type="transmembrane region" description="Helical" evidence="1">
    <location>
        <begin position="193"/>
        <end position="211"/>
    </location>
</feature>
<evidence type="ECO:0000256" key="1">
    <source>
        <dbReference type="SAM" id="Phobius"/>
    </source>
</evidence>